<sequence length="66" mass="7828">MFEKKKVIIIGKNRKLNIISENMFRLNGYETIICCDEKEAHELHRSEGDTIECVFYPKKIDDSDYD</sequence>
<name>A0A0F9R9L4_9ZZZZ</name>
<accession>A0A0F9R9L4</accession>
<reference evidence="1" key="1">
    <citation type="journal article" date="2015" name="Nature">
        <title>Complex archaea that bridge the gap between prokaryotes and eukaryotes.</title>
        <authorList>
            <person name="Spang A."/>
            <person name="Saw J.H."/>
            <person name="Jorgensen S.L."/>
            <person name="Zaremba-Niedzwiedzka K."/>
            <person name="Martijn J."/>
            <person name="Lind A.E."/>
            <person name="van Eijk R."/>
            <person name="Schleper C."/>
            <person name="Guy L."/>
            <person name="Ettema T.J."/>
        </authorList>
    </citation>
    <scope>NUCLEOTIDE SEQUENCE</scope>
</reference>
<evidence type="ECO:0008006" key="2">
    <source>
        <dbReference type="Google" id="ProtNLM"/>
    </source>
</evidence>
<comment type="caution">
    <text evidence="1">The sequence shown here is derived from an EMBL/GenBank/DDBJ whole genome shotgun (WGS) entry which is preliminary data.</text>
</comment>
<organism evidence="1">
    <name type="scientific">marine sediment metagenome</name>
    <dbReference type="NCBI Taxonomy" id="412755"/>
    <lineage>
        <taxon>unclassified sequences</taxon>
        <taxon>metagenomes</taxon>
        <taxon>ecological metagenomes</taxon>
    </lineage>
</organism>
<evidence type="ECO:0000313" key="1">
    <source>
        <dbReference type="EMBL" id="KKN46072.1"/>
    </source>
</evidence>
<proteinExistence type="predicted"/>
<dbReference type="AlphaFoldDB" id="A0A0F9R9L4"/>
<gene>
    <name evidence="1" type="ORF">LCGC14_0676500</name>
</gene>
<dbReference type="EMBL" id="LAZR01001351">
    <property type="protein sequence ID" value="KKN46072.1"/>
    <property type="molecule type" value="Genomic_DNA"/>
</dbReference>
<protein>
    <recommendedName>
        <fullName evidence="2">RCK N-terminal domain-containing protein</fullName>
    </recommendedName>
</protein>